<dbReference type="InterPro" id="IPR012338">
    <property type="entry name" value="Beta-lactam/transpept-like"/>
</dbReference>
<dbReference type="EMBL" id="JAFMPP010000016">
    <property type="protein sequence ID" value="MBO0664113.1"/>
    <property type="molecule type" value="Genomic_DNA"/>
</dbReference>
<dbReference type="PANTHER" id="PTHR21581:SF6">
    <property type="entry name" value="TRAFFICKING PROTEIN PARTICLE COMPLEX SUBUNIT 12"/>
    <property type="match status" value="1"/>
</dbReference>
<proteinExistence type="inferred from homology"/>
<evidence type="ECO:0000256" key="2">
    <source>
        <dbReference type="ARBA" id="ARBA00022729"/>
    </source>
</evidence>
<feature type="active site" evidence="7">
    <location>
        <position position="127"/>
    </location>
</feature>
<evidence type="ECO:0000256" key="5">
    <source>
        <dbReference type="ARBA" id="ARBA00022984"/>
    </source>
</evidence>
<evidence type="ECO:0000256" key="3">
    <source>
        <dbReference type="ARBA" id="ARBA00022801"/>
    </source>
</evidence>
<evidence type="ECO:0000256" key="9">
    <source>
        <dbReference type="RuleBase" id="RU004016"/>
    </source>
</evidence>
<dbReference type="Pfam" id="PF00768">
    <property type="entry name" value="Peptidase_S11"/>
    <property type="match status" value="1"/>
</dbReference>
<comment type="caution">
    <text evidence="13">The sequence shown here is derived from an EMBL/GenBank/DDBJ whole genome shotgun (WGS) entry which is preliminary data.</text>
</comment>
<dbReference type="RefSeq" id="WP_207259031.1">
    <property type="nucleotide sequence ID" value="NZ_JAFMPP010000016.1"/>
</dbReference>
<keyword evidence="13" id="KW-0645">Protease</keyword>
<gene>
    <name evidence="13" type="ORF">J1C48_16160</name>
</gene>
<sequence>MPAQCTPFAASASRRSWRLIISLAATLVSAPLLAASPAAATPALVVDMGTQDVLYADDAGHPWYPASTTKLMTALVTFEALQKGEVTLDTPVVMSPLAMKQKSLHAGLKIGRAMRLEDALYAAFAASANDVAIALSQAVAGSEAKFVERMNLEARRLGLTATHFANANGLFDPSQHVSARDLAILANTVYQRFPQYHPIFATARVIVDGKAVDSFNDLLTRFPGAVGMKTGFLCASGRNFVGIAQRGGRRVMVVLLGATTERERAERAAKFLTDAFSGALKPTGEKLEQLGNNLTEQPEDLRVKLCTKSADAYEAKRDALYPWGLPGHESYLSAATTPTTHTIKTWEAPLPKQAEDPAKAPAAATAGNVAIPTPRPAH</sequence>
<evidence type="ECO:0000256" key="4">
    <source>
        <dbReference type="ARBA" id="ARBA00022960"/>
    </source>
</evidence>
<dbReference type="GO" id="GO:0009002">
    <property type="term" value="F:serine-type D-Ala-D-Ala carboxypeptidase activity"/>
    <property type="evidence" value="ECO:0007669"/>
    <property type="project" value="InterPro"/>
</dbReference>
<evidence type="ECO:0000313" key="14">
    <source>
        <dbReference type="Proteomes" id="UP000664122"/>
    </source>
</evidence>
<dbReference type="GO" id="GO:0009252">
    <property type="term" value="P:peptidoglycan biosynthetic process"/>
    <property type="evidence" value="ECO:0007669"/>
    <property type="project" value="UniProtKB-KW"/>
</dbReference>
<dbReference type="AlphaFoldDB" id="A0A939JTL2"/>
<protein>
    <submittedName>
        <fullName evidence="13">D-alanyl-D-alanine carboxypeptidase</fullName>
    </submittedName>
</protein>
<comment type="similarity">
    <text evidence="1 9">Belongs to the peptidase S11 family.</text>
</comment>
<dbReference type="GO" id="GO:0006508">
    <property type="term" value="P:proteolysis"/>
    <property type="evidence" value="ECO:0007669"/>
    <property type="project" value="InterPro"/>
</dbReference>
<feature type="region of interest" description="Disordered" evidence="10">
    <location>
        <begin position="356"/>
        <end position="378"/>
    </location>
</feature>
<dbReference type="GO" id="GO:0008360">
    <property type="term" value="P:regulation of cell shape"/>
    <property type="evidence" value="ECO:0007669"/>
    <property type="project" value="UniProtKB-KW"/>
</dbReference>
<evidence type="ECO:0000313" key="13">
    <source>
        <dbReference type="EMBL" id="MBO0664113.1"/>
    </source>
</evidence>
<name>A0A939JTL2_9HYPH</name>
<keyword evidence="14" id="KW-1185">Reference proteome</keyword>
<dbReference type="InterPro" id="IPR001967">
    <property type="entry name" value="Peptidase_S11_N"/>
</dbReference>
<dbReference type="Gene3D" id="3.40.710.10">
    <property type="entry name" value="DD-peptidase/beta-lactamase superfamily"/>
    <property type="match status" value="1"/>
</dbReference>
<keyword evidence="3" id="KW-0378">Hydrolase</keyword>
<feature type="chain" id="PRO_5037044712" evidence="11">
    <location>
        <begin position="35"/>
        <end position="378"/>
    </location>
</feature>
<dbReference type="InterPro" id="IPR018044">
    <property type="entry name" value="Peptidase_S11"/>
</dbReference>
<evidence type="ECO:0000256" key="10">
    <source>
        <dbReference type="SAM" id="MobiDB-lite"/>
    </source>
</evidence>
<evidence type="ECO:0000256" key="8">
    <source>
        <dbReference type="PIRSR" id="PIRSR618044-2"/>
    </source>
</evidence>
<evidence type="ECO:0000256" key="11">
    <source>
        <dbReference type="SAM" id="SignalP"/>
    </source>
</evidence>
<keyword evidence="6" id="KW-0961">Cell wall biogenesis/degradation</keyword>
<evidence type="ECO:0000259" key="12">
    <source>
        <dbReference type="Pfam" id="PF00768"/>
    </source>
</evidence>
<feature type="active site" description="Proton acceptor" evidence="7">
    <location>
        <position position="67"/>
    </location>
</feature>
<feature type="active site" description="Proton acceptor" evidence="7">
    <location>
        <position position="70"/>
    </location>
</feature>
<keyword evidence="2 11" id="KW-0732">Signal</keyword>
<feature type="compositionally biased region" description="Low complexity" evidence="10">
    <location>
        <begin position="359"/>
        <end position="372"/>
    </location>
</feature>
<dbReference type="PRINTS" id="PR00725">
    <property type="entry name" value="DADACBPTASE1"/>
</dbReference>
<dbReference type="PANTHER" id="PTHR21581">
    <property type="entry name" value="D-ALANYL-D-ALANINE CARBOXYPEPTIDASE"/>
    <property type="match status" value="1"/>
</dbReference>
<accession>A0A939JTL2</accession>
<dbReference type="GO" id="GO:0071555">
    <property type="term" value="P:cell wall organization"/>
    <property type="evidence" value="ECO:0007669"/>
    <property type="project" value="UniProtKB-KW"/>
</dbReference>
<keyword evidence="5" id="KW-0573">Peptidoglycan synthesis</keyword>
<dbReference type="Proteomes" id="UP000664122">
    <property type="component" value="Unassembled WGS sequence"/>
</dbReference>
<organism evidence="13 14">
    <name type="scientific">Jiella flava</name>
    <dbReference type="NCBI Taxonomy" id="2816857"/>
    <lineage>
        <taxon>Bacteria</taxon>
        <taxon>Pseudomonadati</taxon>
        <taxon>Pseudomonadota</taxon>
        <taxon>Alphaproteobacteria</taxon>
        <taxon>Hyphomicrobiales</taxon>
        <taxon>Aurantimonadaceae</taxon>
        <taxon>Jiella</taxon>
    </lineage>
</organism>
<evidence type="ECO:0000256" key="7">
    <source>
        <dbReference type="PIRSR" id="PIRSR618044-1"/>
    </source>
</evidence>
<feature type="binding site" evidence="8">
    <location>
        <position position="229"/>
    </location>
    <ligand>
        <name>substrate</name>
    </ligand>
</feature>
<feature type="domain" description="Peptidase S11 D-alanyl-D-alanine carboxypeptidase A N-terminal" evidence="12">
    <location>
        <begin position="38"/>
        <end position="259"/>
    </location>
</feature>
<feature type="signal peptide" evidence="11">
    <location>
        <begin position="1"/>
        <end position="34"/>
    </location>
</feature>
<evidence type="ECO:0000256" key="6">
    <source>
        <dbReference type="ARBA" id="ARBA00023316"/>
    </source>
</evidence>
<dbReference type="SUPFAM" id="SSF56601">
    <property type="entry name" value="beta-lactamase/transpeptidase-like"/>
    <property type="match status" value="1"/>
</dbReference>
<reference evidence="13" key="1">
    <citation type="submission" date="2021-03" db="EMBL/GenBank/DDBJ databases">
        <title>Whole genome sequence of Jiella sp. CQZ9-1.</title>
        <authorList>
            <person name="Tuo L."/>
        </authorList>
    </citation>
    <scope>NUCLEOTIDE SEQUENCE</scope>
    <source>
        <strain evidence="13">CQZ9-1</strain>
    </source>
</reference>
<keyword evidence="4" id="KW-0133">Cell shape</keyword>
<keyword evidence="13" id="KW-0121">Carboxypeptidase</keyword>
<evidence type="ECO:0000256" key="1">
    <source>
        <dbReference type="ARBA" id="ARBA00007164"/>
    </source>
</evidence>